<dbReference type="Pfam" id="PF02518">
    <property type="entry name" value="HATPase_c"/>
    <property type="match status" value="1"/>
</dbReference>
<dbReference type="InterPro" id="IPR003661">
    <property type="entry name" value="HisK_dim/P_dom"/>
</dbReference>
<dbReference type="PROSITE" id="PS50112">
    <property type="entry name" value="PAS"/>
    <property type="match status" value="3"/>
</dbReference>
<feature type="domain" description="PAS" evidence="11">
    <location>
        <begin position="170"/>
        <end position="240"/>
    </location>
</feature>
<dbReference type="SUPFAM" id="SSF55785">
    <property type="entry name" value="PYP-like sensor domain (PAS domain)"/>
    <property type="match status" value="3"/>
</dbReference>
<evidence type="ECO:0000313" key="13">
    <source>
        <dbReference type="EMBL" id="MDI6451112.1"/>
    </source>
</evidence>
<dbReference type="GO" id="GO:0005524">
    <property type="term" value="F:ATP binding"/>
    <property type="evidence" value="ECO:0007669"/>
    <property type="project" value="UniProtKB-KW"/>
</dbReference>
<dbReference type="InterPro" id="IPR005467">
    <property type="entry name" value="His_kinase_dom"/>
</dbReference>
<sequence>MPDLEKTRSELLAEIAQLRRRLAGEDATGSANGPGDAPTARSSYAERLLDALPEAVSVTDLDGRICYVNHAFLRNMDLGEDCIVGKTFPEIGVVEATQFYAVHEQVMPQLLAQGTVREVETLGLNPDGSRFAVLVDLSLLRDAAGEPSHVAALVRQVKDLRETEYALMHSEQKYRDIVDTVADLILAFDRDGTVLSVNSAAKTMLGLDPNEVIGRCGTDLVFDEHRASVEAQIERVLRGQSVQAETVLVGRENRLVHVEYRCSPLVEDGRVVGGRVIAWDITRRKRLECELKASEERYRTLVESAGETIAAVDESGTFLFLNSTAAGRLGGRPADFVGKTMWDLFPAEIADRQAASIRQVIRTGEGSNAVSLTFVGGEMRWYNTTIQPLRDSGNKATAALIIARDIHEFKKTKDELDAYREQMIRAEQLASLGTLSATLSHELTQPLTVIRLSIQNALEDLESGSCPPRVVEDLKDGLAEVASVTAIAERFRGFARRSSGKVVETISIHETVGKVMRLLRESAQQACIVLETQGLEALPPVPMHEKGLEQLVFAITQNAIQAADGQRRRRFTIAGHSDGHWIELLFSDDCGGIAPENLGRVFEPFFSTKPMGQGTGLGLCIVQQIVSRTRGQIHVESDFGRGTTFRVSLPVEEM</sequence>
<dbReference type="SMART" id="SM00388">
    <property type="entry name" value="HisKA"/>
    <property type="match status" value="1"/>
</dbReference>
<evidence type="ECO:0000259" key="12">
    <source>
        <dbReference type="PROSITE" id="PS50113"/>
    </source>
</evidence>
<evidence type="ECO:0000256" key="8">
    <source>
        <dbReference type="ARBA" id="ARBA00023012"/>
    </source>
</evidence>
<dbReference type="SMART" id="SM00387">
    <property type="entry name" value="HATPase_c"/>
    <property type="match status" value="1"/>
</dbReference>
<dbReference type="InterPro" id="IPR004358">
    <property type="entry name" value="Sig_transdc_His_kin-like_C"/>
</dbReference>
<evidence type="ECO:0000256" key="7">
    <source>
        <dbReference type="ARBA" id="ARBA00022840"/>
    </source>
</evidence>
<dbReference type="InterPro" id="IPR000014">
    <property type="entry name" value="PAS"/>
</dbReference>
<reference evidence="13" key="1">
    <citation type="submission" date="2023-05" db="EMBL/GenBank/DDBJ databases">
        <title>Anaerotaeda fermentans gen. nov., sp. nov., a novel anaerobic planctomycete of the new family within the order Sedimentisphaerales isolated from Taman Peninsula, Russia.</title>
        <authorList>
            <person name="Khomyakova M.A."/>
            <person name="Merkel A.Y."/>
            <person name="Slobodkin A.I."/>
        </authorList>
    </citation>
    <scope>NUCLEOTIDE SEQUENCE</scope>
    <source>
        <strain evidence="13">M17dextr</strain>
    </source>
</reference>
<feature type="coiled-coil region" evidence="9">
    <location>
        <begin position="1"/>
        <end position="28"/>
    </location>
</feature>
<dbReference type="Gene3D" id="1.10.287.130">
    <property type="match status" value="1"/>
</dbReference>
<keyword evidence="8" id="KW-0902">Two-component regulatory system</keyword>
<dbReference type="PROSITE" id="PS50113">
    <property type="entry name" value="PAC"/>
    <property type="match status" value="2"/>
</dbReference>
<dbReference type="Pfam" id="PF08448">
    <property type="entry name" value="PAS_4"/>
    <property type="match status" value="2"/>
</dbReference>
<dbReference type="InterPro" id="IPR013656">
    <property type="entry name" value="PAS_4"/>
</dbReference>
<dbReference type="InterPro" id="IPR036097">
    <property type="entry name" value="HisK_dim/P_sf"/>
</dbReference>
<feature type="domain" description="Histidine kinase" evidence="10">
    <location>
        <begin position="438"/>
        <end position="653"/>
    </location>
</feature>
<dbReference type="InterPro" id="IPR013767">
    <property type="entry name" value="PAS_fold"/>
</dbReference>
<dbReference type="CDD" id="cd00082">
    <property type="entry name" value="HisKA"/>
    <property type="match status" value="1"/>
</dbReference>
<dbReference type="InterPro" id="IPR000700">
    <property type="entry name" value="PAS-assoc_C"/>
</dbReference>
<dbReference type="InterPro" id="IPR036890">
    <property type="entry name" value="HATPase_C_sf"/>
</dbReference>
<dbReference type="PRINTS" id="PR00344">
    <property type="entry name" value="BCTRLSENSOR"/>
</dbReference>
<keyword evidence="7" id="KW-0067">ATP-binding</keyword>
<dbReference type="SMART" id="SM00086">
    <property type="entry name" value="PAC"/>
    <property type="match status" value="3"/>
</dbReference>
<dbReference type="Proteomes" id="UP001431776">
    <property type="component" value="Unassembled WGS sequence"/>
</dbReference>
<evidence type="ECO:0000256" key="9">
    <source>
        <dbReference type="SAM" id="Coils"/>
    </source>
</evidence>
<dbReference type="PROSITE" id="PS50109">
    <property type="entry name" value="HIS_KIN"/>
    <property type="match status" value="1"/>
</dbReference>
<dbReference type="SMART" id="SM00091">
    <property type="entry name" value="PAS"/>
    <property type="match status" value="3"/>
</dbReference>
<gene>
    <name evidence="13" type="ORF">QJ522_18770</name>
</gene>
<dbReference type="InterPro" id="IPR001610">
    <property type="entry name" value="PAC"/>
</dbReference>
<keyword evidence="14" id="KW-1185">Reference proteome</keyword>
<keyword evidence="9" id="KW-0175">Coiled coil</keyword>
<accession>A0AAW6TZW0</accession>
<name>A0AAW6TZW0_9BACT</name>
<proteinExistence type="predicted"/>
<dbReference type="InterPro" id="IPR035965">
    <property type="entry name" value="PAS-like_dom_sf"/>
</dbReference>
<dbReference type="SUPFAM" id="SSF55874">
    <property type="entry name" value="ATPase domain of HSP90 chaperone/DNA topoisomerase II/histidine kinase"/>
    <property type="match status" value="1"/>
</dbReference>
<evidence type="ECO:0000259" key="11">
    <source>
        <dbReference type="PROSITE" id="PS50112"/>
    </source>
</evidence>
<dbReference type="InterPro" id="IPR003594">
    <property type="entry name" value="HATPase_dom"/>
</dbReference>
<dbReference type="Pfam" id="PF00989">
    <property type="entry name" value="PAS"/>
    <property type="match status" value="1"/>
</dbReference>
<feature type="domain" description="PAS" evidence="11">
    <location>
        <begin position="294"/>
        <end position="364"/>
    </location>
</feature>
<dbReference type="AlphaFoldDB" id="A0AAW6TZW0"/>
<evidence type="ECO:0000256" key="4">
    <source>
        <dbReference type="ARBA" id="ARBA00022679"/>
    </source>
</evidence>
<evidence type="ECO:0000256" key="1">
    <source>
        <dbReference type="ARBA" id="ARBA00000085"/>
    </source>
</evidence>
<protein>
    <recommendedName>
        <fullName evidence="2">histidine kinase</fullName>
        <ecNumber evidence="2">2.7.13.3</ecNumber>
    </recommendedName>
</protein>
<keyword evidence="3" id="KW-0597">Phosphoprotein</keyword>
<dbReference type="Gene3D" id="3.30.450.20">
    <property type="entry name" value="PAS domain"/>
    <property type="match status" value="3"/>
</dbReference>
<dbReference type="SUPFAM" id="SSF47384">
    <property type="entry name" value="Homodimeric domain of signal transducing histidine kinase"/>
    <property type="match status" value="1"/>
</dbReference>
<comment type="caution">
    <text evidence="13">The sequence shown here is derived from an EMBL/GenBank/DDBJ whole genome shotgun (WGS) entry which is preliminary data.</text>
</comment>
<dbReference type="GO" id="GO:0000155">
    <property type="term" value="F:phosphorelay sensor kinase activity"/>
    <property type="evidence" value="ECO:0007669"/>
    <property type="project" value="InterPro"/>
</dbReference>
<comment type="catalytic activity">
    <reaction evidence="1">
        <text>ATP + protein L-histidine = ADP + protein N-phospho-L-histidine.</text>
        <dbReference type="EC" id="2.7.13.3"/>
    </reaction>
</comment>
<dbReference type="GO" id="GO:0006355">
    <property type="term" value="P:regulation of DNA-templated transcription"/>
    <property type="evidence" value="ECO:0007669"/>
    <property type="project" value="InterPro"/>
</dbReference>
<evidence type="ECO:0000256" key="5">
    <source>
        <dbReference type="ARBA" id="ARBA00022741"/>
    </source>
</evidence>
<feature type="domain" description="PAC" evidence="12">
    <location>
        <begin position="117"/>
        <end position="169"/>
    </location>
</feature>
<keyword evidence="4" id="KW-0808">Transferase</keyword>
<feature type="domain" description="PAS" evidence="11">
    <location>
        <begin position="41"/>
        <end position="87"/>
    </location>
</feature>
<keyword evidence="6" id="KW-0418">Kinase</keyword>
<dbReference type="Gene3D" id="3.30.565.10">
    <property type="entry name" value="Histidine kinase-like ATPase, C-terminal domain"/>
    <property type="match status" value="1"/>
</dbReference>
<dbReference type="RefSeq" id="WP_349246521.1">
    <property type="nucleotide sequence ID" value="NZ_JASCXX010000028.1"/>
</dbReference>
<dbReference type="EC" id="2.7.13.3" evidence="2"/>
<evidence type="ECO:0000313" key="14">
    <source>
        <dbReference type="Proteomes" id="UP001431776"/>
    </source>
</evidence>
<evidence type="ECO:0000256" key="2">
    <source>
        <dbReference type="ARBA" id="ARBA00012438"/>
    </source>
</evidence>
<dbReference type="CDD" id="cd00130">
    <property type="entry name" value="PAS"/>
    <property type="match status" value="3"/>
</dbReference>
<organism evidence="13 14">
    <name type="scientific">Anaerobaca lacustris</name>
    <dbReference type="NCBI Taxonomy" id="3044600"/>
    <lineage>
        <taxon>Bacteria</taxon>
        <taxon>Pseudomonadati</taxon>
        <taxon>Planctomycetota</taxon>
        <taxon>Phycisphaerae</taxon>
        <taxon>Sedimentisphaerales</taxon>
        <taxon>Anaerobacaceae</taxon>
        <taxon>Anaerobaca</taxon>
    </lineage>
</organism>
<dbReference type="PANTHER" id="PTHR43065:SF46">
    <property type="entry name" value="C4-DICARBOXYLATE TRANSPORT SENSOR PROTEIN DCTB"/>
    <property type="match status" value="1"/>
</dbReference>
<dbReference type="NCBIfam" id="TIGR00229">
    <property type="entry name" value="sensory_box"/>
    <property type="match status" value="3"/>
</dbReference>
<evidence type="ECO:0000256" key="3">
    <source>
        <dbReference type="ARBA" id="ARBA00022553"/>
    </source>
</evidence>
<keyword evidence="5" id="KW-0547">Nucleotide-binding</keyword>
<feature type="domain" description="PAC" evidence="12">
    <location>
        <begin position="366"/>
        <end position="418"/>
    </location>
</feature>
<dbReference type="PANTHER" id="PTHR43065">
    <property type="entry name" value="SENSOR HISTIDINE KINASE"/>
    <property type="match status" value="1"/>
</dbReference>
<evidence type="ECO:0000256" key="6">
    <source>
        <dbReference type="ARBA" id="ARBA00022777"/>
    </source>
</evidence>
<evidence type="ECO:0000259" key="10">
    <source>
        <dbReference type="PROSITE" id="PS50109"/>
    </source>
</evidence>
<dbReference type="EMBL" id="JASCXX010000028">
    <property type="protein sequence ID" value="MDI6451112.1"/>
    <property type="molecule type" value="Genomic_DNA"/>
</dbReference>